<accession>A0NW61</accession>
<dbReference type="Pfam" id="PF06527">
    <property type="entry name" value="TniQ"/>
    <property type="match status" value="1"/>
</dbReference>
<evidence type="ECO:0000313" key="3">
    <source>
        <dbReference type="Proteomes" id="UP000004848"/>
    </source>
</evidence>
<evidence type="ECO:0000259" key="1">
    <source>
        <dbReference type="Pfam" id="PF06527"/>
    </source>
</evidence>
<proteinExistence type="predicted"/>
<feature type="domain" description="TniQ" evidence="1">
    <location>
        <begin position="10"/>
        <end position="143"/>
    </location>
</feature>
<dbReference type="eggNOG" id="ENOG502ZA2F">
    <property type="taxonomic scope" value="Bacteria"/>
</dbReference>
<sequence length="621" mass="69624">MSMKLDPFYVPTCHPEETLTSFVSRVAAMASRSARDFCLDMGLNFQSLCDGDQNAVGAFAELAGFDNGSFPGAILERTGDRSFKMNAEPLPRASLRRSTVRVCPHCIKADLECSADHERVRPYGRWSWMIASVRTCSKHNTPLIVAANDDNPQMLHDFSQHLQPFAEEIDRHVAEARDRMPSDFETYVQSRIKGQPSKFWLSSLPAYAAARFCEIIGATKIHGAQVMAESLSEDQWYDAGQAGFEIAAHGPESIRVHLNDMQRAFMQTRHAWGPKQIYGRLYEWLAHETGDTAYDALREIITEHAFNTLPMGPDDEIFGKRPVKRIIHSIHSAHLETGAHPKRLRKVLHAVGLIADEQIALSNERTLFRADDAKFYLDRIEESMSLKQARAYINAPRPVDRRLFEAGILKPWLQGGTDVFKNHAFAKRDLDEFLSALAAGTAPVTDEEKSLEPILRAAKMANCSTLEVVQLILDNRLGTIRTDPDLTGFLAVLVDPEEVKSLVRREDHGGYSLREVEQKLKTTTWVIKALIEQNHLEAEIAVNPINRCPQTIVKRDVLTAFMDKFETASSLARRSGSHLQTMMKRLDGLGVGPAFPKDQIPATFYALDQVRLADPDLIPAP</sequence>
<dbReference type="InterPro" id="IPR009492">
    <property type="entry name" value="TniQ"/>
</dbReference>
<comment type="caution">
    <text evidence="2">The sequence shown here is derived from an EMBL/GenBank/DDBJ whole genome shotgun (WGS) entry which is preliminary data.</text>
</comment>
<evidence type="ECO:0000313" key="2">
    <source>
        <dbReference type="EMBL" id="EAV42777.1"/>
    </source>
</evidence>
<dbReference type="EMBL" id="AAUW01000012">
    <property type="protein sequence ID" value="EAV42777.1"/>
    <property type="molecule type" value="Genomic_DNA"/>
</dbReference>
<name>A0NW61_ROSAI</name>
<reference evidence="2 3" key="1">
    <citation type="submission" date="2006-05" db="EMBL/GenBank/DDBJ databases">
        <authorList>
            <person name="King G."/>
            <person name="Ferriera S."/>
            <person name="Johnson J."/>
            <person name="Kravitz S."/>
            <person name="Beeson K."/>
            <person name="Sutton G."/>
            <person name="Rogers Y.-H."/>
            <person name="Friedman R."/>
            <person name="Frazier M."/>
            <person name="Venter J.C."/>
        </authorList>
    </citation>
    <scope>NUCLEOTIDE SEQUENCE [LARGE SCALE GENOMIC DNA]</scope>
    <source>
        <strain evidence="3">ATCC 25650 / DSM 13394 / JCM 20685 / NBRC 16684 / NCIMB 2208 / IAM 12614 / B1</strain>
    </source>
</reference>
<dbReference type="Proteomes" id="UP000004848">
    <property type="component" value="Unassembled WGS sequence"/>
</dbReference>
<organism evidence="2 3">
    <name type="scientific">Roseibium aggregatum (strain ATCC 25650 / DSM 13394 / JCM 20685 / NBRC 16684 / NCIMB 2208 / IAM 12614 / B1)</name>
    <name type="common">Stappia aggregata</name>
    <dbReference type="NCBI Taxonomy" id="384765"/>
    <lineage>
        <taxon>Bacteria</taxon>
        <taxon>Pseudomonadati</taxon>
        <taxon>Pseudomonadota</taxon>
        <taxon>Alphaproteobacteria</taxon>
        <taxon>Hyphomicrobiales</taxon>
        <taxon>Stappiaceae</taxon>
        <taxon>Roseibium</taxon>
    </lineage>
</organism>
<gene>
    <name evidence="2" type="ORF">SIAM614_15572</name>
</gene>
<protein>
    <recommendedName>
        <fullName evidence="1">TniQ domain-containing protein</fullName>
    </recommendedName>
</protein>
<dbReference type="AlphaFoldDB" id="A0NW61"/>